<comment type="caution">
    <text evidence="6">The sequence shown here is derived from an EMBL/GenBank/DDBJ whole genome shotgun (WGS) entry which is preliminary data.</text>
</comment>
<reference evidence="6" key="1">
    <citation type="journal article" date="2015" name="Genome Announc.">
        <title>Draft Genome Sequence of Tolypothrix boutellei Strain VB521301.</title>
        <authorList>
            <person name="Chandrababunaidu M.M."/>
            <person name="Singh D."/>
            <person name="Sen D."/>
            <person name="Bhan S."/>
            <person name="Das S."/>
            <person name="Gupta A."/>
            <person name="Adhikary S.P."/>
            <person name="Tripathy S."/>
        </authorList>
    </citation>
    <scope>NUCLEOTIDE SEQUENCE</scope>
    <source>
        <strain evidence="6">VB521301</strain>
    </source>
</reference>
<dbReference type="Proteomes" id="UP000029738">
    <property type="component" value="Unassembled WGS sequence"/>
</dbReference>
<keyword evidence="3" id="KW-1133">Transmembrane helix</keyword>
<feature type="region of interest" description="Disordered" evidence="2">
    <location>
        <begin position="1"/>
        <end position="41"/>
    </location>
</feature>
<dbReference type="PANTHER" id="PTHR33222">
    <property type="match status" value="1"/>
</dbReference>
<evidence type="ECO:0000256" key="2">
    <source>
        <dbReference type="SAM" id="MobiDB-lite"/>
    </source>
</evidence>
<dbReference type="EMBL" id="JHEG04000001">
    <property type="protein sequence ID" value="KAF3888750.1"/>
    <property type="molecule type" value="Genomic_DNA"/>
</dbReference>
<dbReference type="PANTHER" id="PTHR33222:SF4">
    <property type="entry name" value="PROTEIN CURVATURE THYLAKOID 1A, CHLOROPLASTIC"/>
    <property type="match status" value="1"/>
</dbReference>
<dbReference type="STRING" id="1479485.DA73_0242790"/>
<dbReference type="OrthoDB" id="459910at2"/>
<dbReference type="InterPro" id="IPR033344">
    <property type="entry name" value="CURT1"/>
</dbReference>
<evidence type="ECO:0000313" key="6">
    <source>
        <dbReference type="EMBL" id="KIE07742.1"/>
    </source>
</evidence>
<dbReference type="GO" id="GO:0016020">
    <property type="term" value="C:membrane"/>
    <property type="evidence" value="ECO:0007669"/>
    <property type="project" value="UniProtKB-SubCell"/>
</dbReference>
<protein>
    <recommendedName>
        <fullName evidence="4">Cyanobacterial aminoacyl-tRNA synthetase CAAD domain-containing protein</fullName>
    </recommendedName>
</protein>
<dbReference type="GO" id="GO:0009579">
    <property type="term" value="C:thylakoid"/>
    <property type="evidence" value="ECO:0007669"/>
    <property type="project" value="InterPro"/>
</dbReference>
<dbReference type="AlphaFoldDB" id="A0A0C1MZI0"/>
<evidence type="ECO:0000256" key="1">
    <source>
        <dbReference type="ARBA" id="ARBA00004141"/>
    </source>
</evidence>
<evidence type="ECO:0000313" key="5">
    <source>
        <dbReference type="EMBL" id="KAF3888750.1"/>
    </source>
</evidence>
<feature type="domain" description="Cyanobacterial aminoacyl-tRNA synthetase CAAD" evidence="4">
    <location>
        <begin position="63"/>
        <end position="146"/>
    </location>
</feature>
<reference evidence="5" key="2">
    <citation type="submission" date="2019-11" db="EMBL/GenBank/DDBJ databases">
        <title>Improved Assembly of Tolypothrix boutellei genome.</title>
        <authorList>
            <person name="Sarangi A.N."/>
            <person name="Mukherjee M."/>
            <person name="Ghosh S."/>
            <person name="Singh D."/>
            <person name="Das A."/>
            <person name="Kant S."/>
            <person name="Prusty A."/>
            <person name="Tripathy S."/>
        </authorList>
    </citation>
    <scope>NUCLEOTIDE SEQUENCE</scope>
    <source>
        <strain evidence="5">VB521301</strain>
    </source>
</reference>
<organism evidence="6">
    <name type="scientific">Tolypothrix bouteillei VB521301</name>
    <dbReference type="NCBI Taxonomy" id="1479485"/>
    <lineage>
        <taxon>Bacteria</taxon>
        <taxon>Bacillati</taxon>
        <taxon>Cyanobacteriota</taxon>
        <taxon>Cyanophyceae</taxon>
        <taxon>Nostocales</taxon>
        <taxon>Tolypothrichaceae</taxon>
        <taxon>Tolypothrix</taxon>
    </lineage>
</organism>
<name>A0A0C1MZI0_9CYAN</name>
<dbReference type="EMBL" id="JHEG02000059">
    <property type="protein sequence ID" value="KIE07742.1"/>
    <property type="molecule type" value="Genomic_DNA"/>
</dbReference>
<gene>
    <name evidence="6" type="ORF">DA73_0242790</name>
    <name evidence="5" type="ORF">DA73_0400027165</name>
</gene>
<evidence type="ECO:0000259" key="4">
    <source>
        <dbReference type="Pfam" id="PF14159"/>
    </source>
</evidence>
<sequence length="150" mass="16655">MDANAQQLQPFDDVPDTTSSTPVAAIEGTKPNQPLLPPANKSQDKWQQIGEQVSQVLADLPDNIGKVFNQYRQLIITLVLIASAIVTGRVFLAILDAINDIPLLYPIFELIGISYTTWFVFRYLLTKATRQELVAQIQSIKNDILGTQDS</sequence>
<evidence type="ECO:0000313" key="7">
    <source>
        <dbReference type="Proteomes" id="UP000029738"/>
    </source>
</evidence>
<evidence type="ECO:0000256" key="3">
    <source>
        <dbReference type="SAM" id="Phobius"/>
    </source>
</evidence>
<keyword evidence="3" id="KW-0812">Transmembrane</keyword>
<keyword evidence="3" id="KW-0472">Membrane</keyword>
<comment type="subcellular location">
    <subcellularLocation>
        <location evidence="1">Membrane</location>
        <topology evidence="1">Multi-pass membrane protein</topology>
    </subcellularLocation>
</comment>
<dbReference type="RefSeq" id="WP_038075147.1">
    <property type="nucleotide sequence ID" value="NZ_JHEG04000001.1"/>
</dbReference>
<keyword evidence="7" id="KW-1185">Reference proteome</keyword>
<dbReference type="InterPro" id="IPR025564">
    <property type="entry name" value="CAAD_dom"/>
</dbReference>
<dbReference type="Pfam" id="PF14159">
    <property type="entry name" value="CAAD"/>
    <property type="match status" value="1"/>
</dbReference>
<proteinExistence type="predicted"/>
<accession>A0A0C1MZI0</accession>
<feature type="transmembrane region" description="Helical" evidence="3">
    <location>
        <begin position="101"/>
        <end position="121"/>
    </location>
</feature>
<feature type="transmembrane region" description="Helical" evidence="3">
    <location>
        <begin position="74"/>
        <end position="95"/>
    </location>
</feature>